<proteinExistence type="predicted"/>
<dbReference type="RefSeq" id="WP_058317613.1">
    <property type="nucleotide sequence ID" value="NZ_CYSF01000005.1"/>
</dbReference>
<dbReference type="InterPro" id="IPR001123">
    <property type="entry name" value="LeuE-type"/>
</dbReference>
<evidence type="ECO:0000256" key="6">
    <source>
        <dbReference type="SAM" id="Phobius"/>
    </source>
</evidence>
<keyword evidence="8" id="KW-1185">Reference proteome</keyword>
<evidence type="ECO:0000313" key="8">
    <source>
        <dbReference type="Proteomes" id="UP000051681"/>
    </source>
</evidence>
<dbReference type="AlphaFoldDB" id="A0A0P1H9D2"/>
<dbReference type="GO" id="GO:0015171">
    <property type="term" value="F:amino acid transmembrane transporter activity"/>
    <property type="evidence" value="ECO:0007669"/>
    <property type="project" value="TreeGrafter"/>
</dbReference>
<keyword evidence="3 6" id="KW-0812">Transmembrane</keyword>
<evidence type="ECO:0000256" key="3">
    <source>
        <dbReference type="ARBA" id="ARBA00022692"/>
    </source>
</evidence>
<feature type="transmembrane region" description="Helical" evidence="6">
    <location>
        <begin position="184"/>
        <end position="202"/>
    </location>
</feature>
<name>A0A0P1H9D2_9RHOB</name>
<keyword evidence="4 6" id="KW-1133">Transmembrane helix</keyword>
<keyword evidence="5 6" id="KW-0472">Membrane</keyword>
<gene>
    <name evidence="7" type="primary">rhtC_2</name>
    <name evidence="7" type="ORF">TM5383_00642</name>
</gene>
<dbReference type="OrthoDB" id="9804822at2"/>
<comment type="subcellular location">
    <subcellularLocation>
        <location evidence="1">Cell membrane</location>
        <topology evidence="1">Multi-pass membrane protein</topology>
    </subcellularLocation>
</comment>
<dbReference type="PANTHER" id="PTHR30086:SF20">
    <property type="entry name" value="ARGININE EXPORTER PROTEIN ARGO-RELATED"/>
    <property type="match status" value="1"/>
</dbReference>
<feature type="transmembrane region" description="Helical" evidence="6">
    <location>
        <begin position="77"/>
        <end position="94"/>
    </location>
</feature>
<evidence type="ECO:0000256" key="5">
    <source>
        <dbReference type="ARBA" id="ARBA00023136"/>
    </source>
</evidence>
<reference evidence="7 8" key="1">
    <citation type="submission" date="2015-09" db="EMBL/GenBank/DDBJ databases">
        <authorList>
            <consortium name="Swine Surveillance"/>
        </authorList>
    </citation>
    <scope>NUCLEOTIDE SEQUENCE [LARGE SCALE GENOMIC DNA]</scope>
    <source>
        <strain evidence="7 8">CECT 8383</strain>
    </source>
</reference>
<evidence type="ECO:0000313" key="7">
    <source>
        <dbReference type="EMBL" id="CUH83454.1"/>
    </source>
</evidence>
<protein>
    <submittedName>
        <fullName evidence="7">Threonine efflux protein</fullName>
    </submittedName>
</protein>
<accession>A0A0P1H9D2</accession>
<evidence type="ECO:0000256" key="2">
    <source>
        <dbReference type="ARBA" id="ARBA00022475"/>
    </source>
</evidence>
<evidence type="ECO:0000256" key="1">
    <source>
        <dbReference type="ARBA" id="ARBA00004651"/>
    </source>
</evidence>
<keyword evidence="2" id="KW-1003">Cell membrane</keyword>
<dbReference type="Proteomes" id="UP000051681">
    <property type="component" value="Unassembled WGS sequence"/>
</dbReference>
<evidence type="ECO:0000256" key="4">
    <source>
        <dbReference type="ARBA" id="ARBA00022989"/>
    </source>
</evidence>
<dbReference type="STRING" id="340021.TM5383_00642"/>
<organism evidence="7 8">
    <name type="scientific">Thalassovita mediterranea</name>
    <dbReference type="NCBI Taxonomy" id="340021"/>
    <lineage>
        <taxon>Bacteria</taxon>
        <taxon>Pseudomonadati</taxon>
        <taxon>Pseudomonadota</taxon>
        <taxon>Alphaproteobacteria</taxon>
        <taxon>Rhodobacterales</taxon>
        <taxon>Roseobacteraceae</taxon>
        <taxon>Thalassovita</taxon>
    </lineage>
</organism>
<dbReference type="Pfam" id="PF01810">
    <property type="entry name" value="LysE"/>
    <property type="match status" value="1"/>
</dbReference>
<feature type="transmembrane region" description="Helical" evidence="6">
    <location>
        <begin position="148"/>
        <end position="172"/>
    </location>
</feature>
<dbReference type="PANTHER" id="PTHR30086">
    <property type="entry name" value="ARGININE EXPORTER PROTEIN ARGO"/>
    <property type="match status" value="1"/>
</dbReference>
<sequence length="204" mass="22000">MMDLAMDQIWLLMATQLVALLSPGPAVMSLMQQSFAHGRGMGLRFGLGLGLAATIWASFAFAGLSLVFAALPWLFSAMKIIGAAYLIWMALQIWRSADRPVVEVSQHKVMTGFTGGLLTNFANPKAALYYSAVFVTIFPDPLTLSSQAAILGVVFGMEMTVYTGFVLIFTTPQARALYIRAKSIVDRLCGATVGVLGLSLLINR</sequence>
<feature type="transmembrane region" description="Helical" evidence="6">
    <location>
        <begin position="45"/>
        <end position="70"/>
    </location>
</feature>
<dbReference type="GO" id="GO:0005886">
    <property type="term" value="C:plasma membrane"/>
    <property type="evidence" value="ECO:0007669"/>
    <property type="project" value="UniProtKB-SubCell"/>
</dbReference>
<dbReference type="EMBL" id="CYSF01000005">
    <property type="protein sequence ID" value="CUH83454.1"/>
    <property type="molecule type" value="Genomic_DNA"/>
</dbReference>